<name>A0A0F5I9L4_BACTR</name>
<dbReference type="GO" id="GO:0006355">
    <property type="term" value="P:regulation of DNA-templated transcription"/>
    <property type="evidence" value="ECO:0007669"/>
    <property type="project" value="InterPro"/>
</dbReference>
<dbReference type="Pfam" id="PF13411">
    <property type="entry name" value="MerR_1"/>
    <property type="match status" value="1"/>
</dbReference>
<feature type="domain" description="HTH merR-type" evidence="2">
    <location>
        <begin position="10"/>
        <end position="70"/>
    </location>
</feature>
<dbReference type="Gene3D" id="1.10.1660.10">
    <property type="match status" value="1"/>
</dbReference>
<feature type="coiled-coil region" evidence="1">
    <location>
        <begin position="103"/>
        <end position="165"/>
    </location>
</feature>
<proteinExistence type="predicted"/>
<gene>
    <name evidence="3" type="ORF">QY95_00403</name>
</gene>
<protein>
    <recommendedName>
        <fullName evidence="2">HTH merR-type domain-containing protein</fullName>
    </recommendedName>
</protein>
<evidence type="ECO:0000259" key="2">
    <source>
        <dbReference type="Pfam" id="PF13411"/>
    </source>
</evidence>
<dbReference type="InterPro" id="IPR000551">
    <property type="entry name" value="MerR-type_HTH_dom"/>
</dbReference>
<evidence type="ECO:0000313" key="3">
    <source>
        <dbReference type="EMBL" id="KKB42113.1"/>
    </source>
</evidence>
<dbReference type="GO" id="GO:0003677">
    <property type="term" value="F:DNA binding"/>
    <property type="evidence" value="ECO:0007669"/>
    <property type="project" value="InterPro"/>
</dbReference>
<sequence length="176" mass="20552">MTNEFGSFSKEVAQILDVSPNTLRRWSIELENAGYEFERNEKNQRIYYERDISALSHFKTLIEKTNNLENTAKAVASKVKDKNNAQKMLSVIVKNSDNLTLSKDDLKELIEESVEKAIEKERETMFKVFEAKLNDVVEMQSRAVTKAIRDQQEETKRLIAAAEEKKPWYKKIFKKK</sequence>
<keyword evidence="1" id="KW-0175">Coiled coil</keyword>
<reference evidence="3" key="1">
    <citation type="submission" date="2015-02" db="EMBL/GenBank/DDBJ databases">
        <title>Genome Assembly of Bacillaceae bacterium MTCC 8252.</title>
        <authorList>
            <person name="Verma A."/>
            <person name="Khatri I."/>
            <person name="Mual P."/>
            <person name="Subramanian S."/>
            <person name="Krishnamurthi S."/>
        </authorList>
    </citation>
    <scope>NUCLEOTIDE SEQUENCE [LARGE SCALE GENOMIC DNA]</scope>
    <source>
        <strain evidence="3">MTCC 8252</strain>
    </source>
</reference>
<keyword evidence="4" id="KW-1185">Reference proteome</keyword>
<dbReference type="Proteomes" id="UP000031563">
    <property type="component" value="Unassembled WGS sequence"/>
</dbReference>
<organism evidence="3 4">
    <name type="scientific">Bacillus thermotolerans</name>
    <name type="common">Quasibacillus thermotolerans</name>
    <dbReference type="NCBI Taxonomy" id="1221996"/>
    <lineage>
        <taxon>Bacteria</taxon>
        <taxon>Bacillati</taxon>
        <taxon>Bacillota</taxon>
        <taxon>Bacilli</taxon>
        <taxon>Bacillales</taxon>
        <taxon>Bacillaceae</taxon>
        <taxon>Bacillus</taxon>
    </lineage>
</organism>
<evidence type="ECO:0000256" key="1">
    <source>
        <dbReference type="SAM" id="Coils"/>
    </source>
</evidence>
<dbReference type="InterPro" id="IPR009061">
    <property type="entry name" value="DNA-bd_dom_put_sf"/>
</dbReference>
<evidence type="ECO:0000313" key="4">
    <source>
        <dbReference type="Proteomes" id="UP000031563"/>
    </source>
</evidence>
<accession>A0A0F5I9L4</accession>
<dbReference type="OrthoDB" id="2467384at2"/>
<dbReference type="SUPFAM" id="SSF46955">
    <property type="entry name" value="Putative DNA-binding domain"/>
    <property type="match status" value="1"/>
</dbReference>
<dbReference type="EMBL" id="JWIR02000014">
    <property type="protein sequence ID" value="KKB42113.1"/>
    <property type="molecule type" value="Genomic_DNA"/>
</dbReference>
<dbReference type="RefSeq" id="WP_040048327.1">
    <property type="nucleotide sequence ID" value="NZ_JWIR02000014.1"/>
</dbReference>
<dbReference type="AlphaFoldDB" id="A0A0F5I9L4"/>
<comment type="caution">
    <text evidence="3">The sequence shown here is derived from an EMBL/GenBank/DDBJ whole genome shotgun (WGS) entry which is preliminary data.</text>
</comment>